<keyword evidence="7 12" id="KW-0489">Methyltransferase</keyword>
<dbReference type="EMBL" id="CP070872">
    <property type="protein sequence ID" value="QSE76955.1"/>
    <property type="molecule type" value="Genomic_DNA"/>
</dbReference>
<dbReference type="GO" id="GO:0070042">
    <property type="term" value="F:rRNA (uridine-N3-)-methyltransferase activity"/>
    <property type="evidence" value="ECO:0007669"/>
    <property type="project" value="TreeGrafter"/>
</dbReference>
<dbReference type="CDD" id="cd18084">
    <property type="entry name" value="RsmE-like"/>
    <property type="match status" value="1"/>
</dbReference>
<dbReference type="SUPFAM" id="SSF75217">
    <property type="entry name" value="alpha/beta knot"/>
    <property type="match status" value="1"/>
</dbReference>
<dbReference type="GO" id="GO:0070475">
    <property type="term" value="P:rRNA base methylation"/>
    <property type="evidence" value="ECO:0007669"/>
    <property type="project" value="TreeGrafter"/>
</dbReference>
<evidence type="ECO:0000313" key="16">
    <source>
        <dbReference type="Proteomes" id="UP000663608"/>
    </source>
</evidence>
<dbReference type="InterPro" id="IPR029028">
    <property type="entry name" value="Alpha/beta_knot_MTases"/>
</dbReference>
<evidence type="ECO:0000256" key="11">
    <source>
        <dbReference type="ARBA" id="ARBA00047944"/>
    </source>
</evidence>
<keyword evidence="9 12" id="KW-0949">S-adenosyl-L-methionine</keyword>
<evidence type="ECO:0000256" key="2">
    <source>
        <dbReference type="ARBA" id="ARBA00005528"/>
    </source>
</evidence>
<gene>
    <name evidence="15" type="ORF">JW886_01430</name>
</gene>
<keyword evidence="6 12" id="KW-0698">rRNA processing</keyword>
<dbReference type="Pfam" id="PF04452">
    <property type="entry name" value="Methyltrans_RNA"/>
    <property type="match status" value="1"/>
</dbReference>
<comment type="function">
    <text evidence="10 12">Specifically methylates the N3 position of the uracil ring of uridine 1498 (m3U1498) in 16S rRNA. Acts on the fully assembled 30S ribosomal subunit.</text>
</comment>
<dbReference type="PIRSF" id="PIRSF015601">
    <property type="entry name" value="MTase_slr0722"/>
    <property type="match status" value="1"/>
</dbReference>
<evidence type="ECO:0000259" key="13">
    <source>
        <dbReference type="Pfam" id="PF04452"/>
    </source>
</evidence>
<dbReference type="PANTHER" id="PTHR30027">
    <property type="entry name" value="RIBOSOMAL RNA SMALL SUBUNIT METHYLTRANSFERASE E"/>
    <property type="match status" value="1"/>
</dbReference>
<dbReference type="EC" id="2.1.1.193" evidence="3 12"/>
<evidence type="ECO:0000256" key="4">
    <source>
        <dbReference type="ARBA" id="ARBA00013673"/>
    </source>
</evidence>
<dbReference type="InterPro" id="IPR015947">
    <property type="entry name" value="PUA-like_sf"/>
</dbReference>
<keyword evidence="5 12" id="KW-0963">Cytoplasm</keyword>
<evidence type="ECO:0000256" key="8">
    <source>
        <dbReference type="ARBA" id="ARBA00022679"/>
    </source>
</evidence>
<dbReference type="InterPro" id="IPR029026">
    <property type="entry name" value="tRNA_m1G_MTases_N"/>
</dbReference>
<dbReference type="FunFam" id="3.40.1280.10:FF:000020">
    <property type="entry name" value="Ribosomal RNA small subunit methyltransferase E"/>
    <property type="match status" value="1"/>
</dbReference>
<comment type="subcellular location">
    <subcellularLocation>
        <location evidence="1 12">Cytoplasm</location>
    </subcellularLocation>
</comment>
<dbReference type="NCBIfam" id="NF008691">
    <property type="entry name" value="PRK11713.1-4"/>
    <property type="match status" value="1"/>
</dbReference>
<name>A0AA45KGK4_9LACT</name>
<dbReference type="KEGG" id="lti:JW886_01430"/>
<evidence type="ECO:0000256" key="12">
    <source>
        <dbReference type="PIRNR" id="PIRNR015601"/>
    </source>
</evidence>
<evidence type="ECO:0000259" key="14">
    <source>
        <dbReference type="Pfam" id="PF20260"/>
    </source>
</evidence>
<dbReference type="GO" id="GO:0005737">
    <property type="term" value="C:cytoplasm"/>
    <property type="evidence" value="ECO:0007669"/>
    <property type="project" value="UniProtKB-SubCell"/>
</dbReference>
<dbReference type="PANTHER" id="PTHR30027:SF3">
    <property type="entry name" value="16S RRNA (URACIL(1498)-N(3))-METHYLTRANSFERASE"/>
    <property type="match status" value="1"/>
</dbReference>
<keyword evidence="16" id="KW-1185">Reference proteome</keyword>
<evidence type="ECO:0000256" key="9">
    <source>
        <dbReference type="ARBA" id="ARBA00022691"/>
    </source>
</evidence>
<comment type="similarity">
    <text evidence="2 12">Belongs to the RNA methyltransferase RsmE family.</text>
</comment>
<evidence type="ECO:0000256" key="7">
    <source>
        <dbReference type="ARBA" id="ARBA00022603"/>
    </source>
</evidence>
<comment type="catalytic activity">
    <reaction evidence="11 12">
        <text>uridine(1498) in 16S rRNA + S-adenosyl-L-methionine = N(3)-methyluridine(1498) in 16S rRNA + S-adenosyl-L-homocysteine + H(+)</text>
        <dbReference type="Rhea" id="RHEA:42920"/>
        <dbReference type="Rhea" id="RHEA-COMP:10283"/>
        <dbReference type="Rhea" id="RHEA-COMP:10284"/>
        <dbReference type="ChEBI" id="CHEBI:15378"/>
        <dbReference type="ChEBI" id="CHEBI:57856"/>
        <dbReference type="ChEBI" id="CHEBI:59789"/>
        <dbReference type="ChEBI" id="CHEBI:65315"/>
        <dbReference type="ChEBI" id="CHEBI:74502"/>
        <dbReference type="EC" id="2.1.1.193"/>
    </reaction>
</comment>
<feature type="domain" description="Ribosomal RNA small subunit methyltransferase E PUA-like" evidence="14">
    <location>
        <begin position="21"/>
        <end position="65"/>
    </location>
</feature>
<proteinExistence type="inferred from homology"/>
<dbReference type="Proteomes" id="UP000663608">
    <property type="component" value="Chromosome"/>
</dbReference>
<dbReference type="Pfam" id="PF20260">
    <property type="entry name" value="PUA_4"/>
    <property type="match status" value="1"/>
</dbReference>
<evidence type="ECO:0000256" key="3">
    <source>
        <dbReference type="ARBA" id="ARBA00012328"/>
    </source>
</evidence>
<dbReference type="InterPro" id="IPR046887">
    <property type="entry name" value="RsmE_PUA-like"/>
</dbReference>
<dbReference type="NCBIfam" id="TIGR00046">
    <property type="entry name" value="RsmE family RNA methyltransferase"/>
    <property type="match status" value="1"/>
</dbReference>
<dbReference type="InterPro" id="IPR006700">
    <property type="entry name" value="RsmE"/>
</dbReference>
<evidence type="ECO:0000256" key="1">
    <source>
        <dbReference type="ARBA" id="ARBA00004496"/>
    </source>
</evidence>
<evidence type="ECO:0000256" key="5">
    <source>
        <dbReference type="ARBA" id="ARBA00022490"/>
    </source>
</evidence>
<feature type="domain" description="Ribosomal RNA small subunit methyltransferase E methyltransferase" evidence="13">
    <location>
        <begin position="74"/>
        <end position="243"/>
    </location>
</feature>
<reference evidence="15 16" key="1">
    <citation type="submission" date="2021-02" db="EMBL/GenBank/DDBJ databases">
        <title>Complete genome sequence of Lactococcus lactis strain K_LL004.</title>
        <authorList>
            <person name="Kim H.B."/>
        </authorList>
    </citation>
    <scope>NUCLEOTIDE SEQUENCE [LARGE SCALE GENOMIC DNA]</scope>
    <source>
        <strain evidence="15 16">K_LL004</strain>
    </source>
</reference>
<keyword evidence="8 12" id="KW-0808">Transferase</keyword>
<sequence length="250" mass="27852">MANQYFIFKERPEVGALITIDDEAAAHHIFTVMRTQPKEQLRLVFDKGELGLVEVVSVSDRSVRLIERLTEQSELPVAVTVAVGFPKGDKLDFITEKATELGASAIWSAPFKWSVAKWDRKKLAKKQEKLKKIARGAAEQSRRLQIPQVELFEDFTTFLTQCKDFDQILVAYEETAKAGEMSGLKKALTELSVGKKVLLVFGPEGGISTQEVEKFEALGAKLIGLGPRILRAETAPLYALSAFSTYFELL</sequence>
<accession>A0AA45KGK4</accession>
<organism evidence="15 16">
    <name type="scientific">Lactococcus taiwanensis</name>
    <dbReference type="NCBI Taxonomy" id="1151742"/>
    <lineage>
        <taxon>Bacteria</taxon>
        <taxon>Bacillati</taxon>
        <taxon>Bacillota</taxon>
        <taxon>Bacilli</taxon>
        <taxon>Lactobacillales</taxon>
        <taxon>Streptococcaceae</taxon>
        <taxon>Lactococcus</taxon>
    </lineage>
</organism>
<dbReference type="InterPro" id="IPR046886">
    <property type="entry name" value="RsmE_MTase_dom"/>
</dbReference>
<dbReference type="SUPFAM" id="SSF88697">
    <property type="entry name" value="PUA domain-like"/>
    <property type="match status" value="1"/>
</dbReference>
<dbReference type="RefSeq" id="WP_205872113.1">
    <property type="nucleotide sequence ID" value="NZ_CP070872.1"/>
</dbReference>
<protein>
    <recommendedName>
        <fullName evidence="4 12">Ribosomal RNA small subunit methyltransferase E</fullName>
        <ecNumber evidence="3 12">2.1.1.193</ecNumber>
    </recommendedName>
</protein>
<evidence type="ECO:0000256" key="10">
    <source>
        <dbReference type="ARBA" id="ARBA00025699"/>
    </source>
</evidence>
<dbReference type="Gene3D" id="3.40.1280.10">
    <property type="match status" value="1"/>
</dbReference>
<evidence type="ECO:0000313" key="15">
    <source>
        <dbReference type="EMBL" id="QSE76955.1"/>
    </source>
</evidence>
<dbReference type="AlphaFoldDB" id="A0AA45KGK4"/>
<evidence type="ECO:0000256" key="6">
    <source>
        <dbReference type="ARBA" id="ARBA00022552"/>
    </source>
</evidence>